<accession>N4UQF0</accession>
<dbReference type="InterPro" id="IPR020843">
    <property type="entry name" value="ER"/>
</dbReference>
<dbReference type="Gene3D" id="3.40.50.720">
    <property type="entry name" value="NAD(P)-binding Rossmann-like Domain"/>
    <property type="match status" value="1"/>
</dbReference>
<dbReference type="Gene3D" id="3.90.180.10">
    <property type="entry name" value="Medium-chain alcohol dehydrogenases, catalytic domain"/>
    <property type="match status" value="1"/>
</dbReference>
<evidence type="ECO:0000256" key="1">
    <source>
        <dbReference type="ARBA" id="ARBA00001947"/>
    </source>
</evidence>
<dbReference type="InterPro" id="IPR011032">
    <property type="entry name" value="GroES-like_sf"/>
</dbReference>
<proteinExistence type="inferred from homology"/>
<dbReference type="GO" id="GO:0004022">
    <property type="term" value="F:alcohol dehydrogenase (NAD+) activity"/>
    <property type="evidence" value="ECO:0007669"/>
    <property type="project" value="TreeGrafter"/>
</dbReference>
<dbReference type="STRING" id="1229664.N4UQF0"/>
<dbReference type="InterPro" id="IPR036291">
    <property type="entry name" value="NAD(P)-bd_dom_sf"/>
</dbReference>
<dbReference type="AlphaFoldDB" id="N4UQF0"/>
<dbReference type="OrthoDB" id="1879366at2759"/>
<dbReference type="Pfam" id="PF00107">
    <property type="entry name" value="ADH_zinc_N"/>
    <property type="match status" value="1"/>
</dbReference>
<evidence type="ECO:0000313" key="10">
    <source>
        <dbReference type="Proteomes" id="UP000016928"/>
    </source>
</evidence>
<evidence type="ECO:0000256" key="3">
    <source>
        <dbReference type="ARBA" id="ARBA00022723"/>
    </source>
</evidence>
<dbReference type="Pfam" id="PF08240">
    <property type="entry name" value="ADH_N"/>
    <property type="match status" value="1"/>
</dbReference>
<dbReference type="GO" id="GO:0008270">
    <property type="term" value="F:zinc ion binding"/>
    <property type="evidence" value="ECO:0007669"/>
    <property type="project" value="InterPro"/>
</dbReference>
<comment type="similarity">
    <text evidence="2 7">Belongs to the zinc-containing alcohol dehydrogenase family.</text>
</comment>
<dbReference type="PANTHER" id="PTHR42940">
    <property type="entry name" value="ALCOHOL DEHYDROGENASE 1-RELATED"/>
    <property type="match status" value="1"/>
</dbReference>
<dbReference type="HOGENOM" id="CLU_026673_20_1_1"/>
<evidence type="ECO:0000256" key="6">
    <source>
        <dbReference type="ARBA" id="ARBA00023027"/>
    </source>
</evidence>
<dbReference type="SMART" id="SM00829">
    <property type="entry name" value="PKS_ER"/>
    <property type="match status" value="1"/>
</dbReference>
<dbReference type="GO" id="GO:0005737">
    <property type="term" value="C:cytoplasm"/>
    <property type="evidence" value="ECO:0007669"/>
    <property type="project" value="TreeGrafter"/>
</dbReference>
<organism evidence="9 10">
    <name type="scientific">Fusarium oxysporum f. sp. cubense (strain race 1)</name>
    <name type="common">Panama disease fungus</name>
    <dbReference type="NCBI Taxonomy" id="1229664"/>
    <lineage>
        <taxon>Eukaryota</taxon>
        <taxon>Fungi</taxon>
        <taxon>Dikarya</taxon>
        <taxon>Ascomycota</taxon>
        <taxon>Pezizomycotina</taxon>
        <taxon>Sordariomycetes</taxon>
        <taxon>Hypocreomycetidae</taxon>
        <taxon>Hypocreales</taxon>
        <taxon>Nectriaceae</taxon>
        <taxon>Fusarium</taxon>
        <taxon>Fusarium oxysporum species complex</taxon>
    </lineage>
</organism>
<keyword evidence="3 7" id="KW-0479">Metal-binding</keyword>
<dbReference type="EMBL" id="KB730100">
    <property type="protein sequence ID" value="ENH72350.1"/>
    <property type="molecule type" value="Genomic_DNA"/>
</dbReference>
<keyword evidence="4 7" id="KW-0862">Zinc</keyword>
<dbReference type="SUPFAM" id="SSF51735">
    <property type="entry name" value="NAD(P)-binding Rossmann-fold domains"/>
    <property type="match status" value="1"/>
</dbReference>
<dbReference type="PROSITE" id="PS00059">
    <property type="entry name" value="ADH_ZINC"/>
    <property type="match status" value="1"/>
</dbReference>
<sequence length="345" mass="36913">MCTVDIPTTQTAARVQKPGPQARFIIQNEQAVPQITENQILVKLVVAGLCHSDLNRVYGTLPLISEIVGHEGVGIVVKAGSAATSHMINKTVGLGWLSRPCMECEICDVEYTSCPKQQNLGRDLAGTFQPVDADFVHPLPDNLPSEIAAPLLCAGISMYSAIRKCNLQTGNWLLIPGAGGGLGHLGVQIARAQGYRVIAVDTGEDKRRICLEFGAVHFIDYLTEDVSGEVTSLTSLGVHGVICTAGSIAAYQQAVQCVRNAGTIVCIGVNPQNLPISPLDMVRRGLRLIGSAVGTLPEMQELFQLAARGEVKPLITLVPFDQIDAMAKKLEKGQVNGRIVMEMPQ</sequence>
<evidence type="ECO:0000256" key="7">
    <source>
        <dbReference type="RuleBase" id="RU361277"/>
    </source>
</evidence>
<reference evidence="10" key="1">
    <citation type="submission" date="2012-09" db="EMBL/GenBank/DDBJ databases">
        <title>Genome sequencing and comparative transcriptomics of race 1 and race 4 of banana pathogen: Fusarium oxysporum f. sp. cubense.</title>
        <authorList>
            <person name="Fang X."/>
            <person name="Huang J."/>
        </authorList>
    </citation>
    <scope>NUCLEOTIDE SEQUENCE [LARGE SCALE GENOMIC DNA]</scope>
    <source>
        <strain evidence="10">race 1</strain>
    </source>
</reference>
<evidence type="ECO:0000256" key="4">
    <source>
        <dbReference type="ARBA" id="ARBA00022833"/>
    </source>
</evidence>
<evidence type="ECO:0000313" key="9">
    <source>
        <dbReference type="EMBL" id="ENH72350.1"/>
    </source>
</evidence>
<dbReference type="InterPro" id="IPR013149">
    <property type="entry name" value="ADH-like_C"/>
</dbReference>
<comment type="cofactor">
    <cofactor evidence="1 7">
        <name>Zn(2+)</name>
        <dbReference type="ChEBI" id="CHEBI:29105"/>
    </cofactor>
</comment>
<dbReference type="InterPro" id="IPR013154">
    <property type="entry name" value="ADH-like_N"/>
</dbReference>
<reference evidence="10" key="2">
    <citation type="journal article" date="2014" name="PLoS ONE">
        <title>Genome and Transcriptome Analysis of the Fungal Pathogen Fusarium oxysporum f. sp. cubense Causing Banana Vascular Wilt Disease.</title>
        <authorList>
            <person name="Guo L."/>
            <person name="Han L."/>
            <person name="Yang L."/>
            <person name="Zeng H."/>
            <person name="Fan D."/>
            <person name="Zhu Y."/>
            <person name="Feng Y."/>
            <person name="Wang G."/>
            <person name="Peng C."/>
            <person name="Jiang X."/>
            <person name="Zhou D."/>
            <person name="Ni P."/>
            <person name="Liang C."/>
            <person name="Liu L."/>
            <person name="Wang J."/>
            <person name="Mao C."/>
            <person name="Fang X."/>
            <person name="Peng M."/>
            <person name="Huang J."/>
        </authorList>
    </citation>
    <scope>NUCLEOTIDE SEQUENCE [LARGE SCALE GENOMIC DNA]</scope>
    <source>
        <strain evidence="10">race 1</strain>
    </source>
</reference>
<feature type="domain" description="Enoyl reductase (ER)" evidence="8">
    <location>
        <begin position="19"/>
        <end position="341"/>
    </location>
</feature>
<dbReference type="PANTHER" id="PTHR42940:SF2">
    <property type="entry name" value="DEHYDROGENASE FAMILY OXIDOREDUCTASE, PUTATIVE (JCVI)-RELATED"/>
    <property type="match status" value="1"/>
</dbReference>
<dbReference type="InterPro" id="IPR002328">
    <property type="entry name" value="ADH_Zn_CS"/>
</dbReference>
<dbReference type="VEuPathDB" id="FungiDB:FOC1_g10000661"/>
<keyword evidence="6" id="KW-0520">NAD</keyword>
<evidence type="ECO:0000256" key="5">
    <source>
        <dbReference type="ARBA" id="ARBA00023002"/>
    </source>
</evidence>
<evidence type="ECO:0000256" key="2">
    <source>
        <dbReference type="ARBA" id="ARBA00008072"/>
    </source>
</evidence>
<dbReference type="SUPFAM" id="SSF50129">
    <property type="entry name" value="GroES-like"/>
    <property type="match status" value="1"/>
</dbReference>
<evidence type="ECO:0000259" key="8">
    <source>
        <dbReference type="SMART" id="SM00829"/>
    </source>
</evidence>
<protein>
    <submittedName>
        <fullName evidence="9">Alcohol dehydrogenase</fullName>
    </submittedName>
</protein>
<dbReference type="Proteomes" id="UP000016928">
    <property type="component" value="Unassembled WGS sequence"/>
</dbReference>
<gene>
    <name evidence="9" type="ORF">FOC1_g10000661</name>
</gene>
<dbReference type="CDD" id="cd08297">
    <property type="entry name" value="CAD3"/>
    <property type="match status" value="1"/>
</dbReference>
<keyword evidence="5" id="KW-0560">Oxidoreductase</keyword>
<name>N4UQF0_FUSC1</name>
<dbReference type="FunFam" id="3.40.50.720:FF:000039">
    <property type="entry name" value="Alcohol dehydrogenase AdhP"/>
    <property type="match status" value="1"/>
</dbReference>